<dbReference type="EMBL" id="NOWC01000030">
    <property type="protein sequence ID" value="OZS72793.1"/>
    <property type="molecule type" value="Genomic_DNA"/>
</dbReference>
<dbReference type="InterPro" id="IPR000587">
    <property type="entry name" value="Creatinase_N"/>
</dbReference>
<organism evidence="3 4">
    <name type="scientific">Providencia rettgeri</name>
    <dbReference type="NCBI Taxonomy" id="587"/>
    <lineage>
        <taxon>Bacteria</taxon>
        <taxon>Pseudomonadati</taxon>
        <taxon>Pseudomonadota</taxon>
        <taxon>Gammaproteobacteria</taxon>
        <taxon>Enterobacterales</taxon>
        <taxon>Morganellaceae</taxon>
        <taxon>Providencia</taxon>
    </lineage>
</organism>
<dbReference type="Gene3D" id="3.90.230.10">
    <property type="entry name" value="Creatinase/methionine aminopeptidase superfamily"/>
    <property type="match status" value="1"/>
</dbReference>
<dbReference type="Gene3D" id="3.40.350.10">
    <property type="entry name" value="Creatinase/prolidase N-terminal domain"/>
    <property type="match status" value="1"/>
</dbReference>
<dbReference type="SUPFAM" id="SSF55920">
    <property type="entry name" value="Creatinase/aminopeptidase"/>
    <property type="match status" value="1"/>
</dbReference>
<dbReference type="InterPro" id="IPR000994">
    <property type="entry name" value="Pept_M24"/>
</dbReference>
<evidence type="ECO:0000313" key="3">
    <source>
        <dbReference type="EMBL" id="OZS72793.1"/>
    </source>
</evidence>
<dbReference type="InterPro" id="IPR029149">
    <property type="entry name" value="Creatin/AminoP/Spt16_N"/>
</dbReference>
<evidence type="ECO:0000259" key="1">
    <source>
        <dbReference type="Pfam" id="PF00557"/>
    </source>
</evidence>
<proteinExistence type="predicted"/>
<dbReference type="STRING" id="587.RB151_026860"/>
<accession>A0A264VNA2</accession>
<feature type="domain" description="Creatinase N-terminal" evidence="2">
    <location>
        <begin position="20"/>
        <end position="183"/>
    </location>
</feature>
<dbReference type="Proteomes" id="UP000216001">
    <property type="component" value="Unassembled WGS sequence"/>
</dbReference>
<evidence type="ECO:0000259" key="2">
    <source>
        <dbReference type="Pfam" id="PF01321"/>
    </source>
</evidence>
<dbReference type="SUPFAM" id="SSF53092">
    <property type="entry name" value="Creatinase/prolidase N-terminal domain"/>
    <property type="match status" value="1"/>
</dbReference>
<dbReference type="AlphaFoldDB" id="A0A264VNA2"/>
<sequence>MTIDKQDAFLKQQHLDNVTNKAREIMEREGIEALIATVGDNFYHLTGFASFFMYTFRQTGSAIAVIFRDPSIQSLVIMNEFEAANLSLQMPNARIKTFPIWVDVDDPYNPENGKVMKARPINSPIETIFNLLKEALSEAGVYCKPVAIELNQITHTGKVWLDKVIPELNLVDSSPLFNELRMIKSPWEIAHLRKSAQITEAGIAAASKLFKVGCTSAELTAAFKAKVMEFPETNYSRFNLISVGSDFSPKMIPDDQPAKEGDLIKFDCGVDVAGYGADIARTFVVGKPNEKVAAIYQTILKGHQYMLSRVAPGVALSDVFNETMALIRSSGLPHYNRGHLGHGDGVFVGLEEAPFVSAATTEIFRAGMVMSLETPYYGIGVGGIMIEDMLLITEDGVEMLSHLPRELISFGQVE</sequence>
<comment type="caution">
    <text evidence="3">The sequence shown here is derived from an EMBL/GenBank/DDBJ whole genome shotgun (WGS) entry which is preliminary data.</text>
</comment>
<dbReference type="NCBIfam" id="NF011174">
    <property type="entry name" value="PRK14576.1"/>
    <property type="match status" value="1"/>
</dbReference>
<evidence type="ECO:0000313" key="4">
    <source>
        <dbReference type="Proteomes" id="UP000216001"/>
    </source>
</evidence>
<dbReference type="InterPro" id="IPR050659">
    <property type="entry name" value="Peptidase_M24B"/>
</dbReference>
<dbReference type="NCBIfam" id="NF011720">
    <property type="entry name" value="PRK15173.1"/>
    <property type="match status" value="1"/>
</dbReference>
<feature type="domain" description="Peptidase M24" evidence="1">
    <location>
        <begin position="191"/>
        <end position="394"/>
    </location>
</feature>
<dbReference type="PANTHER" id="PTHR46112">
    <property type="entry name" value="AMINOPEPTIDASE"/>
    <property type="match status" value="1"/>
</dbReference>
<name>A0A264VNA2_PRORE</name>
<dbReference type="Pfam" id="PF01321">
    <property type="entry name" value="Creatinase_N"/>
    <property type="match status" value="1"/>
</dbReference>
<dbReference type="Pfam" id="PF00557">
    <property type="entry name" value="Peptidase_M24"/>
    <property type="match status" value="1"/>
</dbReference>
<gene>
    <name evidence="3" type="ORF">CHI95_19910</name>
</gene>
<dbReference type="PANTHER" id="PTHR46112:SF2">
    <property type="entry name" value="XAA-PRO AMINOPEPTIDASE P-RELATED"/>
    <property type="match status" value="1"/>
</dbReference>
<reference evidence="3 4" key="1">
    <citation type="submission" date="2017-07" db="EMBL/GenBank/DDBJ databases">
        <title>blaIMP-27 on transferable plasmids in Proteus mirabilis and Providencia rettgeri.</title>
        <authorList>
            <person name="Potter R."/>
        </authorList>
    </citation>
    <scope>NUCLEOTIDE SEQUENCE [LARGE SCALE GENOMIC DNA]</scope>
    <source>
        <strain evidence="3 4">PR1</strain>
    </source>
</reference>
<protein>
    <submittedName>
        <fullName evidence="3">Peptidase</fullName>
    </submittedName>
</protein>
<dbReference type="RefSeq" id="WP_094962676.1">
    <property type="nucleotide sequence ID" value="NZ_NOWC01000030.1"/>
</dbReference>
<dbReference type="InterPro" id="IPR036005">
    <property type="entry name" value="Creatinase/aminopeptidase-like"/>
</dbReference>
<dbReference type="CDD" id="cd01066">
    <property type="entry name" value="APP_MetAP"/>
    <property type="match status" value="1"/>
</dbReference>